<name>A0A197JIY8_9FUNG</name>
<evidence type="ECO:0000313" key="2">
    <source>
        <dbReference type="Proteomes" id="UP000078512"/>
    </source>
</evidence>
<reference evidence="1 2" key="1">
    <citation type="submission" date="2016-05" db="EMBL/GenBank/DDBJ databases">
        <title>Genome sequencing reveals origins of a unique bacterial endosymbiosis in the earliest lineages of terrestrial Fungi.</title>
        <authorList>
            <consortium name="DOE Joint Genome Institute"/>
            <person name="Uehling J."/>
            <person name="Gryganskyi A."/>
            <person name="Hameed K."/>
            <person name="Tschaplinski T."/>
            <person name="Misztal P."/>
            <person name="Wu S."/>
            <person name="Desiro A."/>
            <person name="Vande Pol N."/>
            <person name="Du Z.-Y."/>
            <person name="Zienkiewicz A."/>
            <person name="Zienkiewicz K."/>
            <person name="Morin E."/>
            <person name="Tisserant E."/>
            <person name="Splivallo R."/>
            <person name="Hainaut M."/>
            <person name="Henrissat B."/>
            <person name="Ohm R."/>
            <person name="Kuo A."/>
            <person name="Yan J."/>
            <person name="Lipzen A."/>
            <person name="Nolan M."/>
            <person name="Labutti K."/>
            <person name="Barry K."/>
            <person name="Goldstein A."/>
            <person name="Labbe J."/>
            <person name="Schadt C."/>
            <person name="Tuskan G."/>
            <person name="Grigoriev I."/>
            <person name="Martin F."/>
            <person name="Vilgalys R."/>
            <person name="Bonito G."/>
        </authorList>
    </citation>
    <scope>NUCLEOTIDE SEQUENCE [LARGE SCALE GENOMIC DNA]</scope>
    <source>
        <strain evidence="1 2">AG-77</strain>
    </source>
</reference>
<dbReference type="Proteomes" id="UP000078512">
    <property type="component" value="Unassembled WGS sequence"/>
</dbReference>
<proteinExistence type="predicted"/>
<dbReference type="EMBL" id="KV442082">
    <property type="protein sequence ID" value="OAQ25167.1"/>
    <property type="molecule type" value="Genomic_DNA"/>
</dbReference>
<gene>
    <name evidence="1" type="ORF">K457DRAFT_129265</name>
</gene>
<keyword evidence="2" id="KW-1185">Reference proteome</keyword>
<evidence type="ECO:0000313" key="1">
    <source>
        <dbReference type="EMBL" id="OAQ25167.1"/>
    </source>
</evidence>
<organism evidence="1 2">
    <name type="scientific">Linnemannia elongata AG-77</name>
    <dbReference type="NCBI Taxonomy" id="1314771"/>
    <lineage>
        <taxon>Eukaryota</taxon>
        <taxon>Fungi</taxon>
        <taxon>Fungi incertae sedis</taxon>
        <taxon>Mucoromycota</taxon>
        <taxon>Mortierellomycotina</taxon>
        <taxon>Mortierellomycetes</taxon>
        <taxon>Mortierellales</taxon>
        <taxon>Mortierellaceae</taxon>
        <taxon>Linnemannia</taxon>
    </lineage>
</organism>
<sequence length="443" mass="49433">MNSVNVIVGAWTLPELITSMAPIQKNTCARQCVQLIGGLFAGENSSLRVSDNARQMVDKILPSQSEFVLATMSKLLEYGNVDGERFELVPDSYPKAPRHVPHSPCERELAALRRHSLPTTDFSLMVYYVCLIYCGLMFKASGLEAWEGAGLLVVDTLYTDYWRSWSDHEVEWDAYREAGDKVTSVPDRVVELVKMSVLFNACTSAIERGSSNTGYPGGMKDVVNVLRYKSYESVSYGLAGICAYGSGLHLETDDLVFVGFFVILCHDVCEYVRDCYEENYNSTCMVMHGLGEDGFSVGCAVLFAVWNNLDCFEDKTARLLRLCISTSLSGNLLVPRYCGKERLIECTSGEWSENVKATAVDLVKHMSGVSLPWPANVPMTTVSEATYADYHRMAVTALFEYTADQAAEMCVEWANEIINSTVLRERTIRYVKRANTDQRGTWA</sequence>
<dbReference type="OrthoDB" id="2354575at2759"/>
<dbReference type="AlphaFoldDB" id="A0A197JIY8"/>
<protein>
    <submittedName>
        <fullName evidence="1">Uncharacterized protein</fullName>
    </submittedName>
</protein>
<accession>A0A197JIY8</accession>